<proteinExistence type="inferred from homology"/>
<reference evidence="7" key="1">
    <citation type="journal article" date="2022" name="bioRxiv">
        <title>Genomics of Preaxostyla Flagellates Illuminates Evolutionary Transitions and the Path Towards Mitochondrial Loss.</title>
        <authorList>
            <person name="Novak L.V.F."/>
            <person name="Treitli S.C."/>
            <person name="Pyrih J."/>
            <person name="Halakuc P."/>
            <person name="Pipaliya S.V."/>
            <person name="Vacek V."/>
            <person name="Brzon O."/>
            <person name="Soukal P."/>
            <person name="Eme L."/>
            <person name="Dacks J.B."/>
            <person name="Karnkowska A."/>
            <person name="Elias M."/>
            <person name="Hampl V."/>
        </authorList>
    </citation>
    <scope>NUCLEOTIDE SEQUENCE</scope>
    <source>
        <strain evidence="7">RCP-MX</strain>
    </source>
</reference>
<keyword evidence="6" id="KW-0067">ATP-binding</keyword>
<keyword evidence="8" id="KW-1185">Reference proteome</keyword>
<evidence type="ECO:0000256" key="6">
    <source>
        <dbReference type="ARBA" id="ARBA00022840"/>
    </source>
</evidence>
<gene>
    <name evidence="7" type="ORF">PAPYR_5307</name>
</gene>
<dbReference type="HAMAP" id="MF_01543">
    <property type="entry name" value="FTHFS"/>
    <property type="match status" value="1"/>
</dbReference>
<evidence type="ECO:0000313" key="8">
    <source>
        <dbReference type="Proteomes" id="UP001141327"/>
    </source>
</evidence>
<evidence type="ECO:0000256" key="3">
    <source>
        <dbReference type="ARBA" id="ARBA00022563"/>
    </source>
</evidence>
<dbReference type="EMBL" id="JAPMOS010000025">
    <property type="protein sequence ID" value="KAJ4458795.1"/>
    <property type="molecule type" value="Genomic_DNA"/>
</dbReference>
<dbReference type="Pfam" id="PF01268">
    <property type="entry name" value="FTHFS"/>
    <property type="match status" value="2"/>
</dbReference>
<protein>
    <recommendedName>
        <fullName evidence="2">formate--tetrahydrofolate ligase</fullName>
        <ecNumber evidence="2">6.3.4.3</ecNumber>
    </recommendedName>
</protein>
<name>A0ABQ8UMU2_9EUKA</name>
<evidence type="ECO:0000256" key="1">
    <source>
        <dbReference type="ARBA" id="ARBA00004777"/>
    </source>
</evidence>
<comment type="caution">
    <text evidence="7">The sequence shown here is derived from an EMBL/GenBank/DDBJ whole genome shotgun (WGS) entry which is preliminary data.</text>
</comment>
<evidence type="ECO:0000313" key="7">
    <source>
        <dbReference type="EMBL" id="KAJ4458795.1"/>
    </source>
</evidence>
<dbReference type="Gene3D" id="3.10.410.10">
    <property type="entry name" value="Formyltetrahydrofolate synthetase, domain 3"/>
    <property type="match status" value="1"/>
</dbReference>
<dbReference type="SUPFAM" id="SSF52540">
    <property type="entry name" value="P-loop containing nucleoside triphosphate hydrolases"/>
    <property type="match status" value="1"/>
</dbReference>
<evidence type="ECO:0000256" key="5">
    <source>
        <dbReference type="ARBA" id="ARBA00022741"/>
    </source>
</evidence>
<keyword evidence="5" id="KW-0547">Nucleotide-binding</keyword>
<dbReference type="Gene3D" id="3.40.50.300">
    <property type="entry name" value="P-loop containing nucleotide triphosphate hydrolases"/>
    <property type="match status" value="3"/>
</dbReference>
<comment type="pathway">
    <text evidence="1">One-carbon metabolism; tetrahydrofolate interconversion.</text>
</comment>
<dbReference type="InterPro" id="IPR020628">
    <property type="entry name" value="Formate_THF_ligase_CS"/>
</dbReference>
<keyword evidence="3" id="KW-0554">One-carbon metabolism</keyword>
<keyword evidence="4 7" id="KW-0436">Ligase</keyword>
<evidence type="ECO:0000256" key="4">
    <source>
        <dbReference type="ARBA" id="ARBA00022598"/>
    </source>
</evidence>
<dbReference type="EC" id="6.3.4.3" evidence="2"/>
<dbReference type="Gene3D" id="3.30.1510.10">
    <property type="entry name" value="Domain 2, N(10)-formyltetrahydrofolate synthetase"/>
    <property type="match status" value="2"/>
</dbReference>
<dbReference type="InterPro" id="IPR000559">
    <property type="entry name" value="Formate_THF_ligase"/>
</dbReference>
<dbReference type="Proteomes" id="UP001141327">
    <property type="component" value="Unassembled WGS sequence"/>
</dbReference>
<sequence>MQSQQPRDIDIAHAANLIKISDFASKFGIQEDEIDLYGKYCAKVNLGILNRLKDAPDGRYVVVTGITPTPLGEGKTTMTMGLTQALGAHLDQRVFACIRQPSQGPTFGIKGGAAGGGYAQAVPMEAINLHLTGDIHAVTAANNLLAAAIDARILHEKETPSDQVLFDRLCPIKKGKRKFSAVMLRRLAKLGITKADPAELTPDEMRRFVRLDVDPASISWSRVVDTNDRFLRKITIGQGPQEHGLERQTQFDIAVASEVMAVLALTTSLQDMRDRMGRIVWGQNRSGEPLTADDLGVGGAMTVLMREAINPNLLQSLERTPVFVHAGPFNIAHGSSVVADRIALAGRQDGYVLTEAGFGADIGFEKFADIKCRASGCALGRRHRGHRPNVVAGQPLNEAYTRENLDLLRAGLCNLQRHVENIRKSGLPSPRLPRPLVPIWHDLRTHMFGVPVVVGINQFETDSPAELELLATQARTFGAFDAVVTNHHSQGGAGAVPLARALMAACTSRPDPHDFRLLYPSEGMPIKEKIETIAREIYRAGSVTFEPQAEAKLAHYMQMGFDMRCVCMAKTQYSFSANPAAKGAPSGFVLPIRDVRPYAGAGFLTCLVGDMMMIPGLPSRPAFFDIDIDPVTGQIVGLN</sequence>
<accession>A0ABQ8UMU2</accession>
<dbReference type="PROSITE" id="PS00721">
    <property type="entry name" value="FTHFS_1"/>
    <property type="match status" value="1"/>
</dbReference>
<evidence type="ECO:0000256" key="2">
    <source>
        <dbReference type="ARBA" id="ARBA00012295"/>
    </source>
</evidence>
<dbReference type="InterPro" id="IPR027417">
    <property type="entry name" value="P-loop_NTPase"/>
</dbReference>
<organism evidence="7 8">
    <name type="scientific">Paratrimastix pyriformis</name>
    <dbReference type="NCBI Taxonomy" id="342808"/>
    <lineage>
        <taxon>Eukaryota</taxon>
        <taxon>Metamonada</taxon>
        <taxon>Preaxostyla</taxon>
        <taxon>Paratrimastigidae</taxon>
        <taxon>Paratrimastix</taxon>
    </lineage>
</organism>
<dbReference type="GO" id="GO:0016874">
    <property type="term" value="F:ligase activity"/>
    <property type="evidence" value="ECO:0007669"/>
    <property type="project" value="UniProtKB-KW"/>
</dbReference>